<feature type="compositionally biased region" description="Basic and acidic residues" evidence="1">
    <location>
        <begin position="586"/>
        <end position="608"/>
    </location>
</feature>
<accession>A0ABR2BFB6</accession>
<feature type="region of interest" description="Disordered" evidence="1">
    <location>
        <begin position="338"/>
        <end position="368"/>
    </location>
</feature>
<dbReference type="InterPro" id="IPR021109">
    <property type="entry name" value="Peptidase_aspartic_dom_sf"/>
</dbReference>
<dbReference type="Gene3D" id="2.40.70.10">
    <property type="entry name" value="Acid Proteases"/>
    <property type="match status" value="1"/>
</dbReference>
<keyword evidence="4" id="KW-1185">Reference proteome</keyword>
<evidence type="ECO:0000259" key="2">
    <source>
        <dbReference type="Pfam" id="PF03732"/>
    </source>
</evidence>
<gene>
    <name evidence="3" type="ORF">V6N12_042897</name>
</gene>
<evidence type="ECO:0000313" key="3">
    <source>
        <dbReference type="EMBL" id="KAK8505873.1"/>
    </source>
</evidence>
<organism evidence="3 4">
    <name type="scientific">Hibiscus sabdariffa</name>
    <name type="common">roselle</name>
    <dbReference type="NCBI Taxonomy" id="183260"/>
    <lineage>
        <taxon>Eukaryota</taxon>
        <taxon>Viridiplantae</taxon>
        <taxon>Streptophyta</taxon>
        <taxon>Embryophyta</taxon>
        <taxon>Tracheophyta</taxon>
        <taxon>Spermatophyta</taxon>
        <taxon>Magnoliopsida</taxon>
        <taxon>eudicotyledons</taxon>
        <taxon>Gunneridae</taxon>
        <taxon>Pentapetalae</taxon>
        <taxon>rosids</taxon>
        <taxon>malvids</taxon>
        <taxon>Malvales</taxon>
        <taxon>Malvaceae</taxon>
        <taxon>Malvoideae</taxon>
        <taxon>Hibiscus</taxon>
    </lineage>
</organism>
<dbReference type="CDD" id="cd00303">
    <property type="entry name" value="retropepsin_like"/>
    <property type="match status" value="1"/>
</dbReference>
<feature type="compositionally biased region" description="Basic and acidic residues" evidence="1">
    <location>
        <begin position="1"/>
        <end position="40"/>
    </location>
</feature>
<sequence length="901" mass="101513">MEERIARLEQGRKDLENRLDKEGKEKASEGHSNVEEHDGTTSHVKGQTETMNPEKRMYINIAASGAHPAGTSAHQPIDLGDNFEHEVPDLSMMDEVEKRIKGDMKKAYEEKFRCLEEKLRAIQGEGNQGNDASELSLVTDLVLPPKFQAPDFDKYYGTTCPSAHITMYCRKMVAFIKEEKLLIHYFQDSLTGSATRWYTQLSPLNIKTWKDLSRAFVEQYKHVFDMTPNRIMLEGMDQKANESLRQYAQRWRDVAAQIQPPIPEYEITPLFVNTLRGALFDRLINNTTQAFADIVRTGESIEVAIKSGRIDAGESAKRTFKKKDSEVNTTSSYNLSKNFTISPPVASGSEQGGAKKETKPPKKDNEKMAFTPLPISYAELYTQLYKADLKVAQNLIKAGVLKFDNPNVAANHLPNHGGRGVNAIDEDCVRKTKNRISEVTTPLRWVFQRLCMARLIDRDMVIVHEGSRPYCEYHQEEGHDIQLCEEFRHLVQSMMDNKEIEFFEKVDEGRNSYVCASEGHKIKYGVDRPLVISLKPKEETPPQDGLQGVLKLVISAPTPFLFRSTKQVPWNYTAHVSIQGEEETQNVEKSHEEAQPKRKEGPSEKEVVSEVGHFTRSGRCYSPETAKAPKTTEDKGKTVAVEPEKIFGEEPPPKINEPVTETQAPEFLKFLKHSEYSIVEQLHKQQARISILELLLCSEKHREALLKILNQTFVPDNISIEKLDLIVGNIAANNYITFSDDEIPKGGMGSTKALNITTHCKGYVLLGVLIDNGSTLNVMPLATLQRFPVDSSHIKPCQNSVRAFDGTQRETIEKIEIPLLIGPAEYTVEFVVMDIKPTYNCLLGRPWIHSAGAVPSSLHQKLKFVIEGKLVCAEAEQDIIATVTSDTPYVETNEEAVECAF</sequence>
<dbReference type="InterPro" id="IPR005162">
    <property type="entry name" value="Retrotrans_gag_dom"/>
</dbReference>
<feature type="compositionally biased region" description="Polar residues" evidence="1">
    <location>
        <begin position="41"/>
        <end position="51"/>
    </location>
</feature>
<feature type="region of interest" description="Disordered" evidence="1">
    <location>
        <begin position="579"/>
        <end position="638"/>
    </location>
</feature>
<dbReference type="Pfam" id="PF03732">
    <property type="entry name" value="Retrotrans_gag"/>
    <property type="match status" value="1"/>
</dbReference>
<comment type="caution">
    <text evidence="3">The sequence shown here is derived from an EMBL/GenBank/DDBJ whole genome shotgun (WGS) entry which is preliminary data.</text>
</comment>
<feature type="domain" description="Retrotransposon gag" evidence="2">
    <location>
        <begin position="186"/>
        <end position="272"/>
    </location>
</feature>
<proteinExistence type="predicted"/>
<evidence type="ECO:0000313" key="4">
    <source>
        <dbReference type="Proteomes" id="UP001472677"/>
    </source>
</evidence>
<dbReference type="PANTHER" id="PTHR32108:SF9">
    <property type="entry name" value="REVERSE TRANSCRIPTASE RNASE H-LIKE DOMAIN-CONTAINING PROTEIN"/>
    <property type="match status" value="1"/>
</dbReference>
<feature type="region of interest" description="Disordered" evidence="1">
    <location>
        <begin position="1"/>
        <end position="51"/>
    </location>
</feature>
<evidence type="ECO:0000256" key="1">
    <source>
        <dbReference type="SAM" id="MobiDB-lite"/>
    </source>
</evidence>
<feature type="compositionally biased region" description="Basic and acidic residues" evidence="1">
    <location>
        <begin position="353"/>
        <end position="367"/>
    </location>
</feature>
<protein>
    <recommendedName>
        <fullName evidence="2">Retrotransposon gag domain-containing protein</fullName>
    </recommendedName>
</protein>
<dbReference type="PANTHER" id="PTHR32108">
    <property type="entry name" value="DNA-DIRECTED RNA POLYMERASE SUBUNIT ALPHA"/>
    <property type="match status" value="1"/>
</dbReference>
<reference evidence="3 4" key="1">
    <citation type="journal article" date="2024" name="G3 (Bethesda)">
        <title>Genome assembly of Hibiscus sabdariffa L. provides insights into metabolisms of medicinal natural products.</title>
        <authorList>
            <person name="Kim T."/>
        </authorList>
    </citation>
    <scope>NUCLEOTIDE SEQUENCE [LARGE SCALE GENOMIC DNA]</scope>
    <source>
        <strain evidence="3">TK-2024</strain>
        <tissue evidence="3">Old leaves</tissue>
    </source>
</reference>
<name>A0ABR2BFB6_9ROSI</name>
<dbReference type="EMBL" id="JBBPBM010000122">
    <property type="protein sequence ID" value="KAK8505873.1"/>
    <property type="molecule type" value="Genomic_DNA"/>
</dbReference>
<dbReference type="Proteomes" id="UP001472677">
    <property type="component" value="Unassembled WGS sequence"/>
</dbReference>